<dbReference type="GO" id="GO:0019698">
    <property type="term" value="P:D-galacturonate catabolic process"/>
    <property type="evidence" value="ECO:0007669"/>
    <property type="project" value="TreeGrafter"/>
</dbReference>
<dbReference type="Gene3D" id="2.60.120.520">
    <property type="entry name" value="pectin degrading enzyme 5-keto 4- deoxyuronate isomerase, domain 1"/>
    <property type="match status" value="1"/>
</dbReference>
<dbReference type="PANTHER" id="PTHR38461">
    <property type="entry name" value="4-DEOXY-L-THREO-5-HEXOSULOSE-URONATE KETOL-ISOMERASE"/>
    <property type="match status" value="1"/>
</dbReference>
<dbReference type="HAMAP" id="MF_00687">
    <property type="entry name" value="KduI"/>
    <property type="match status" value="1"/>
</dbReference>
<dbReference type="InterPro" id="IPR014710">
    <property type="entry name" value="RmlC-like_jellyroll"/>
</dbReference>
<evidence type="ECO:0000256" key="6">
    <source>
        <dbReference type="HAMAP-Rule" id="MF_00687"/>
    </source>
</evidence>
<dbReference type="PANTHER" id="PTHR38461:SF1">
    <property type="entry name" value="4-DEOXY-L-THREO-5-HEXOSULOSE-URONATE KETOL-ISOMERASE"/>
    <property type="match status" value="1"/>
</dbReference>
<evidence type="ECO:0000256" key="3">
    <source>
        <dbReference type="ARBA" id="ARBA00022723"/>
    </source>
</evidence>
<dbReference type="InterPro" id="IPR007045">
    <property type="entry name" value="KduI"/>
</dbReference>
<evidence type="ECO:0000256" key="1">
    <source>
        <dbReference type="ARBA" id="ARBA00000552"/>
    </source>
</evidence>
<name>A0A0U4AK55_9BACT</name>
<dbReference type="AlphaFoldDB" id="A0A0U4AK55"/>
<feature type="binding site" evidence="6">
    <location>
        <position position="243"/>
    </location>
    <ligand>
        <name>Zn(2+)</name>
        <dbReference type="ChEBI" id="CHEBI:29105"/>
    </ligand>
</feature>
<dbReference type="InterPro" id="IPR011051">
    <property type="entry name" value="RmlC_Cupin_sf"/>
</dbReference>
<dbReference type="UniPathway" id="UPA00545">
    <property type="reaction ID" value="UER00826"/>
</dbReference>
<comment type="cofactor">
    <cofactor evidence="6">
        <name>Zn(2+)</name>
        <dbReference type="ChEBI" id="CHEBI:29105"/>
    </cofactor>
    <text evidence="6">Binds 1 zinc ion per subunit.</text>
</comment>
<organism evidence="7 8">
    <name type="scientific">Hymenobacter sedentarius</name>
    <dbReference type="NCBI Taxonomy" id="1411621"/>
    <lineage>
        <taxon>Bacteria</taxon>
        <taxon>Pseudomonadati</taxon>
        <taxon>Bacteroidota</taxon>
        <taxon>Cytophagia</taxon>
        <taxon>Cytophagales</taxon>
        <taxon>Hymenobacteraceae</taxon>
        <taxon>Hymenobacter</taxon>
    </lineage>
</organism>
<dbReference type="KEGG" id="hyg:AUC43_01950"/>
<dbReference type="OrthoDB" id="9770644at2"/>
<evidence type="ECO:0000313" key="7">
    <source>
        <dbReference type="EMBL" id="ALW83968.1"/>
    </source>
</evidence>
<dbReference type="SUPFAM" id="SSF51182">
    <property type="entry name" value="RmlC-like cupins"/>
    <property type="match status" value="1"/>
</dbReference>
<dbReference type="CDD" id="cd20491">
    <property type="entry name" value="cupin_KduI_C"/>
    <property type="match status" value="1"/>
</dbReference>
<comment type="similarity">
    <text evidence="2 6">Belongs to the KduI family.</text>
</comment>
<comment type="function">
    <text evidence="6">Catalyzes the isomerization of 5-dehydro-4-deoxy-D-glucuronate to 3-deoxy-D-glycero-2,5-hexodiulosonate.</text>
</comment>
<proteinExistence type="inferred from homology"/>
<comment type="catalytic activity">
    <reaction evidence="1 6">
        <text>5-dehydro-4-deoxy-D-glucuronate = 3-deoxy-D-glycero-2,5-hexodiulosonate</text>
        <dbReference type="Rhea" id="RHEA:23896"/>
        <dbReference type="ChEBI" id="CHEBI:17117"/>
        <dbReference type="ChEBI" id="CHEBI:29071"/>
        <dbReference type="EC" id="5.3.1.17"/>
    </reaction>
</comment>
<dbReference type="EC" id="5.3.1.17" evidence="6"/>
<dbReference type="PIRSF" id="PIRSF006625">
    <property type="entry name" value="KduI"/>
    <property type="match status" value="1"/>
</dbReference>
<comment type="pathway">
    <text evidence="6">Glycan metabolism; pectin degradation; 2-dehydro-3-deoxy-D-gluconate from pectin: step 4/5.</text>
</comment>
<dbReference type="RefSeq" id="WP_068189132.1">
    <property type="nucleotide sequence ID" value="NZ_CP013909.1"/>
</dbReference>
<dbReference type="CDD" id="cd20294">
    <property type="entry name" value="cupin_KduI_N"/>
    <property type="match status" value="1"/>
</dbReference>
<dbReference type="Gene3D" id="2.60.120.10">
    <property type="entry name" value="Jelly Rolls"/>
    <property type="match status" value="1"/>
</dbReference>
<feature type="binding site" evidence="6">
    <location>
        <position position="194"/>
    </location>
    <ligand>
        <name>Zn(2+)</name>
        <dbReference type="ChEBI" id="CHEBI:29105"/>
    </ligand>
</feature>
<sequence>MTQRFAIGPRETATLNTSGIREHFLIENLFAAGEIQLTYTHYDRMIVGGAQPNGQALSLPCPESLKAGYFLERRELGVLNVGGPGQVRVGNDTYELGNQDCLYVGMGTADVRFTSHDAANPAKYYLLSAPAHHAHPTTLRTQAQATPVEMGATETANRRTIYKYIYAEGIQSCQLVMGLTQLQAGSVWNTMPSHTHDRRMEAYLYFNLPAGQRVLHLLGEPTETRPLWVSNEQAILSPPWSIHTGCGTAAYAFIWGMAGENREYTDMDAVPLEALR</sequence>
<accession>A0A0U4AK55</accession>
<dbReference type="GO" id="GO:0008270">
    <property type="term" value="F:zinc ion binding"/>
    <property type="evidence" value="ECO:0007669"/>
    <property type="project" value="UniProtKB-UniRule"/>
</dbReference>
<reference evidence="7 8" key="1">
    <citation type="submission" date="2015-12" db="EMBL/GenBank/DDBJ databases">
        <authorList>
            <person name="Shamseldin A."/>
            <person name="Moawad H."/>
            <person name="Abd El-Rahim W.M."/>
            <person name="Sadowsky M.J."/>
        </authorList>
    </citation>
    <scope>NUCLEOTIDE SEQUENCE [LARGE SCALE GENOMIC DNA]</scope>
    <source>
        <strain evidence="7 8">DG5B</strain>
    </source>
</reference>
<keyword evidence="5 6" id="KW-0413">Isomerase</keyword>
<keyword evidence="8" id="KW-1185">Reference proteome</keyword>
<gene>
    <name evidence="6" type="primary">kduI</name>
    <name evidence="7" type="ORF">AUC43_01950</name>
</gene>
<dbReference type="InterPro" id="IPR021120">
    <property type="entry name" value="KduI/IolB_isomerase"/>
</dbReference>
<dbReference type="GO" id="GO:0042840">
    <property type="term" value="P:D-glucuronate catabolic process"/>
    <property type="evidence" value="ECO:0007669"/>
    <property type="project" value="TreeGrafter"/>
</dbReference>
<keyword evidence="3 6" id="KW-0479">Metal-binding</keyword>
<dbReference type="GO" id="GO:0045490">
    <property type="term" value="P:pectin catabolic process"/>
    <property type="evidence" value="ECO:0007669"/>
    <property type="project" value="UniProtKB-UniRule"/>
</dbReference>
<dbReference type="Pfam" id="PF04962">
    <property type="entry name" value="KduI"/>
    <property type="match status" value="1"/>
</dbReference>
<dbReference type="STRING" id="1411621.AUC43_01950"/>
<dbReference type="InterPro" id="IPR027449">
    <property type="entry name" value="KduI_N"/>
</dbReference>
<dbReference type="EMBL" id="CP013909">
    <property type="protein sequence ID" value="ALW83968.1"/>
    <property type="molecule type" value="Genomic_DNA"/>
</dbReference>
<feature type="binding site" evidence="6">
    <location>
        <position position="201"/>
    </location>
    <ligand>
        <name>Zn(2+)</name>
        <dbReference type="ChEBI" id="CHEBI:29105"/>
    </ligand>
</feature>
<dbReference type="NCBIfam" id="NF002091">
    <property type="entry name" value="PRK00924.1"/>
    <property type="match status" value="1"/>
</dbReference>
<evidence type="ECO:0000256" key="2">
    <source>
        <dbReference type="ARBA" id="ARBA00008086"/>
    </source>
</evidence>
<evidence type="ECO:0000313" key="8">
    <source>
        <dbReference type="Proteomes" id="UP000059542"/>
    </source>
</evidence>
<evidence type="ECO:0000256" key="5">
    <source>
        <dbReference type="ARBA" id="ARBA00023235"/>
    </source>
</evidence>
<dbReference type="GO" id="GO:0008697">
    <property type="term" value="F:4-deoxy-L-threo-5-hexosulose-uronate ketol-isomerase activity"/>
    <property type="evidence" value="ECO:0007669"/>
    <property type="project" value="UniProtKB-UniRule"/>
</dbReference>
<dbReference type="Proteomes" id="UP000059542">
    <property type="component" value="Chromosome"/>
</dbReference>
<feature type="binding site" evidence="6">
    <location>
        <position position="196"/>
    </location>
    <ligand>
        <name>Zn(2+)</name>
        <dbReference type="ChEBI" id="CHEBI:29105"/>
    </ligand>
</feature>
<protein>
    <recommendedName>
        <fullName evidence="6">4-deoxy-L-threo-5-hexosulose-uronate ketol-isomerase</fullName>
        <ecNumber evidence="6">5.3.1.17</ecNumber>
    </recommendedName>
    <alternativeName>
        <fullName evidence="6">5-keto-4-deoxyuronate isomerase</fullName>
    </alternativeName>
    <alternativeName>
        <fullName evidence="6">DKI isomerase</fullName>
    </alternativeName>
</protein>
<evidence type="ECO:0000256" key="4">
    <source>
        <dbReference type="ARBA" id="ARBA00022833"/>
    </source>
</evidence>
<keyword evidence="4 6" id="KW-0862">Zinc</keyword>